<evidence type="ECO:0000313" key="1">
    <source>
        <dbReference type="EMBL" id="KXS16462.1"/>
    </source>
</evidence>
<reference evidence="1 2" key="1">
    <citation type="journal article" date="2015" name="Genome Biol. Evol.">
        <title>Phylogenomic analyses indicate that early fungi evolved digesting cell walls of algal ancestors of land plants.</title>
        <authorList>
            <person name="Chang Y."/>
            <person name="Wang S."/>
            <person name="Sekimoto S."/>
            <person name="Aerts A.L."/>
            <person name="Choi C."/>
            <person name="Clum A."/>
            <person name="LaButti K.M."/>
            <person name="Lindquist E.A."/>
            <person name="Yee Ngan C."/>
            <person name="Ohm R.A."/>
            <person name="Salamov A.A."/>
            <person name="Grigoriev I.V."/>
            <person name="Spatafora J.W."/>
            <person name="Berbee M.L."/>
        </authorList>
    </citation>
    <scope>NUCLEOTIDE SEQUENCE [LARGE SCALE GENOMIC DNA]</scope>
    <source>
        <strain evidence="1 2">JEL478</strain>
    </source>
</reference>
<dbReference type="Gene3D" id="3.30.420.10">
    <property type="entry name" value="Ribonuclease H-like superfamily/Ribonuclease H"/>
    <property type="match status" value="1"/>
</dbReference>
<protein>
    <recommendedName>
        <fullName evidence="3">Tc1-like transposase DDE domain-containing protein</fullName>
    </recommendedName>
</protein>
<organism evidence="1 2">
    <name type="scientific">Gonapodya prolifera (strain JEL478)</name>
    <name type="common">Monoblepharis prolifera</name>
    <dbReference type="NCBI Taxonomy" id="1344416"/>
    <lineage>
        <taxon>Eukaryota</taxon>
        <taxon>Fungi</taxon>
        <taxon>Fungi incertae sedis</taxon>
        <taxon>Chytridiomycota</taxon>
        <taxon>Chytridiomycota incertae sedis</taxon>
        <taxon>Monoblepharidomycetes</taxon>
        <taxon>Monoblepharidales</taxon>
        <taxon>Gonapodyaceae</taxon>
        <taxon>Gonapodya</taxon>
    </lineage>
</organism>
<accession>A0A139AI11</accession>
<dbReference type="PANTHER" id="PTHR46564:SF1">
    <property type="entry name" value="TRANSPOSASE"/>
    <property type="match status" value="1"/>
</dbReference>
<feature type="non-terminal residue" evidence="1">
    <location>
        <position position="1"/>
    </location>
</feature>
<sequence>QQLVFYDESAYDKRLHMRYNGWAPTGHWAQVWAPFVKGQQFTIGAGLGFNGYVGYTIQAGPMDADDCVSVFEEVLLPHCNPYPGEYSVILLDNSLIHKDECIAQMCRDHRV</sequence>
<dbReference type="Proteomes" id="UP000070544">
    <property type="component" value="Unassembled WGS sequence"/>
</dbReference>
<dbReference type="InterPro" id="IPR036397">
    <property type="entry name" value="RNaseH_sf"/>
</dbReference>
<keyword evidence="2" id="KW-1185">Reference proteome</keyword>
<proteinExistence type="predicted"/>
<dbReference type="OrthoDB" id="2378672at2759"/>
<evidence type="ECO:0000313" key="2">
    <source>
        <dbReference type="Proteomes" id="UP000070544"/>
    </source>
</evidence>
<evidence type="ECO:0008006" key="3">
    <source>
        <dbReference type="Google" id="ProtNLM"/>
    </source>
</evidence>
<gene>
    <name evidence="1" type="ORF">M427DRAFT_92319</name>
</gene>
<name>A0A139AI11_GONPJ</name>
<dbReference type="AlphaFoldDB" id="A0A139AI11"/>
<dbReference type="PANTHER" id="PTHR46564">
    <property type="entry name" value="TRANSPOSASE"/>
    <property type="match status" value="1"/>
</dbReference>
<feature type="non-terminal residue" evidence="1">
    <location>
        <position position="111"/>
    </location>
</feature>
<dbReference type="STRING" id="1344416.A0A139AI11"/>
<dbReference type="GO" id="GO:0003676">
    <property type="term" value="F:nucleic acid binding"/>
    <property type="evidence" value="ECO:0007669"/>
    <property type="project" value="InterPro"/>
</dbReference>
<dbReference type="EMBL" id="KQ965752">
    <property type="protein sequence ID" value="KXS16462.1"/>
    <property type="molecule type" value="Genomic_DNA"/>
</dbReference>